<dbReference type="OrthoDB" id="9764953at2"/>
<organism evidence="5 6">
    <name type="scientific">Propionispora vibrioides</name>
    <dbReference type="NCBI Taxonomy" id="112903"/>
    <lineage>
        <taxon>Bacteria</taxon>
        <taxon>Bacillati</taxon>
        <taxon>Bacillota</taxon>
        <taxon>Negativicutes</taxon>
        <taxon>Selenomonadales</taxon>
        <taxon>Sporomusaceae</taxon>
        <taxon>Propionispora</taxon>
    </lineage>
</organism>
<dbReference type="SUPFAM" id="SSF53474">
    <property type="entry name" value="alpha/beta-Hydrolases"/>
    <property type="match status" value="1"/>
</dbReference>
<evidence type="ECO:0000256" key="2">
    <source>
        <dbReference type="SAM" id="SignalP"/>
    </source>
</evidence>
<keyword evidence="1 2" id="KW-0732">Signal</keyword>
<reference evidence="5 6" key="1">
    <citation type="submission" date="2016-10" db="EMBL/GenBank/DDBJ databases">
        <authorList>
            <person name="de Groot N.N."/>
        </authorList>
    </citation>
    <scope>NUCLEOTIDE SEQUENCE [LARGE SCALE GENOMIC DNA]</scope>
    <source>
        <strain evidence="5 6">DSM 13305</strain>
    </source>
</reference>
<evidence type="ECO:0000313" key="6">
    <source>
        <dbReference type="Proteomes" id="UP000198847"/>
    </source>
</evidence>
<evidence type="ECO:0000256" key="1">
    <source>
        <dbReference type="ARBA" id="ARBA00022729"/>
    </source>
</evidence>
<dbReference type="InterPro" id="IPR001375">
    <property type="entry name" value="Peptidase_S9_cat"/>
</dbReference>
<dbReference type="InterPro" id="IPR050955">
    <property type="entry name" value="Plant_Biomass_Hydrol_Est"/>
</dbReference>
<dbReference type="Gene3D" id="2.60.40.2180">
    <property type="match status" value="1"/>
</dbReference>
<name>A0A1H8WP23_9FIRM</name>
<evidence type="ECO:0000259" key="4">
    <source>
        <dbReference type="Pfam" id="PF18435"/>
    </source>
</evidence>
<dbReference type="Proteomes" id="UP000198847">
    <property type="component" value="Unassembled WGS sequence"/>
</dbReference>
<dbReference type="Gene3D" id="3.40.50.1820">
    <property type="entry name" value="alpha/beta hydrolase"/>
    <property type="match status" value="1"/>
</dbReference>
<proteinExistence type="predicted"/>
<evidence type="ECO:0000259" key="3">
    <source>
        <dbReference type="Pfam" id="PF00326"/>
    </source>
</evidence>
<dbReference type="AlphaFoldDB" id="A0A1H8WP23"/>
<feature type="domain" description="Peptidase S9 prolyl oligopeptidase catalytic" evidence="3">
    <location>
        <begin position="279"/>
        <end position="320"/>
    </location>
</feature>
<gene>
    <name evidence="5" type="ORF">SAMN04490178_1179</name>
</gene>
<evidence type="ECO:0000313" key="5">
    <source>
        <dbReference type="EMBL" id="SEP29369.1"/>
    </source>
</evidence>
<dbReference type="STRING" id="112903.SAMN04490178_1179"/>
<feature type="chain" id="PRO_5011508840" evidence="2">
    <location>
        <begin position="28"/>
        <end position="441"/>
    </location>
</feature>
<accession>A0A1H8WP23</accession>
<dbReference type="GO" id="GO:0006508">
    <property type="term" value="P:proteolysis"/>
    <property type="evidence" value="ECO:0007669"/>
    <property type="project" value="InterPro"/>
</dbReference>
<sequence>MYGKTIVILGLSLLLSLCGSGGGLVTAAKPTSPSYRTVTEIYDWGAGISKLIVDLGVTVSRESVAKDTFRVQVVRTENRPNTRLLGEAAGDREVVRAYVADQAGQAVNNGRYVVLEMKVGPDVTLGSPLNFSLETNFNAWVSCEYTITQQKTIPAAAGTLSGLVIRNYAGGSRTLVDTFTMGKAAYEGITLNYASYTPPKDGKKKPLIIWLHGMGEGGTDPSLPIAANKADHFASQKLQAYFGGAYVLVPQTPTFWMDGFQGFGDGTSKYEKALMAMIRKYVAANRDIDTNRIYLGGDSNGGYMTMLLVRDYPEYFAAAFPTCEALRDSLITAADIQKMKNVPLWFTAAKTDKVVPPGEYVIATYRRLLEAGAPDVHLSLFEDVRDTTGLYKNADGTPYEYNGHWSWIYVYNNQCTATIDGQQLALMEWLARQSLTTRRSN</sequence>
<feature type="domain" description="Esterase Ig-like N-terminal" evidence="4">
    <location>
        <begin position="34"/>
        <end position="161"/>
    </location>
</feature>
<dbReference type="InterPro" id="IPR029058">
    <property type="entry name" value="AB_hydrolase_fold"/>
</dbReference>
<dbReference type="RefSeq" id="WP_091748417.1">
    <property type="nucleotide sequence ID" value="NZ_FODY01000017.1"/>
</dbReference>
<keyword evidence="6" id="KW-1185">Reference proteome</keyword>
<dbReference type="PANTHER" id="PTHR43037:SF1">
    <property type="entry name" value="BLL1128 PROTEIN"/>
    <property type="match status" value="1"/>
</dbReference>
<feature type="signal peptide" evidence="2">
    <location>
        <begin position="1"/>
        <end position="27"/>
    </location>
</feature>
<dbReference type="Pfam" id="PF18435">
    <property type="entry name" value="EstA_Ig_like"/>
    <property type="match status" value="1"/>
</dbReference>
<dbReference type="GO" id="GO:0008236">
    <property type="term" value="F:serine-type peptidase activity"/>
    <property type="evidence" value="ECO:0007669"/>
    <property type="project" value="InterPro"/>
</dbReference>
<dbReference type="EMBL" id="FODY01000017">
    <property type="protein sequence ID" value="SEP29369.1"/>
    <property type="molecule type" value="Genomic_DNA"/>
</dbReference>
<dbReference type="Pfam" id="PF00326">
    <property type="entry name" value="Peptidase_S9"/>
    <property type="match status" value="1"/>
</dbReference>
<dbReference type="InterPro" id="IPR041172">
    <property type="entry name" value="EstA_Ig-like_N"/>
</dbReference>
<dbReference type="PANTHER" id="PTHR43037">
    <property type="entry name" value="UNNAMED PRODUCT-RELATED"/>
    <property type="match status" value="1"/>
</dbReference>
<protein>
    <submittedName>
        <fullName evidence="5">Predicted peptidase</fullName>
    </submittedName>
</protein>